<dbReference type="InParanoid" id="A0A0C3E1L3"/>
<proteinExistence type="predicted"/>
<organism evidence="2 3">
    <name type="scientific">Oidiodendron maius (strain Zn)</name>
    <dbReference type="NCBI Taxonomy" id="913774"/>
    <lineage>
        <taxon>Eukaryota</taxon>
        <taxon>Fungi</taxon>
        <taxon>Dikarya</taxon>
        <taxon>Ascomycota</taxon>
        <taxon>Pezizomycotina</taxon>
        <taxon>Leotiomycetes</taxon>
        <taxon>Leotiomycetes incertae sedis</taxon>
        <taxon>Myxotrichaceae</taxon>
        <taxon>Oidiodendron</taxon>
    </lineage>
</organism>
<dbReference type="STRING" id="913774.A0A0C3E1L3"/>
<dbReference type="Proteomes" id="UP000054321">
    <property type="component" value="Unassembled WGS sequence"/>
</dbReference>
<gene>
    <name evidence="2" type="ORF">OIDMADRAFT_175049</name>
</gene>
<evidence type="ECO:0000313" key="3">
    <source>
        <dbReference type="Proteomes" id="UP000054321"/>
    </source>
</evidence>
<accession>A0A0C3E1L3</accession>
<feature type="chain" id="PRO_5002163659" evidence="1">
    <location>
        <begin position="20"/>
        <end position="445"/>
    </location>
</feature>
<dbReference type="EMBL" id="KN832870">
    <property type="protein sequence ID" value="KIN08183.1"/>
    <property type="molecule type" value="Genomic_DNA"/>
</dbReference>
<evidence type="ECO:0000313" key="2">
    <source>
        <dbReference type="EMBL" id="KIN08183.1"/>
    </source>
</evidence>
<name>A0A0C3E1L3_OIDMZ</name>
<dbReference type="HOGENOM" id="CLU_615530_0_0_1"/>
<keyword evidence="1" id="KW-0732">Signal</keyword>
<dbReference type="AlphaFoldDB" id="A0A0C3E1L3"/>
<reference evidence="3" key="2">
    <citation type="submission" date="2015-01" db="EMBL/GenBank/DDBJ databases">
        <title>Evolutionary Origins and Diversification of the Mycorrhizal Mutualists.</title>
        <authorList>
            <consortium name="DOE Joint Genome Institute"/>
            <consortium name="Mycorrhizal Genomics Consortium"/>
            <person name="Kohler A."/>
            <person name="Kuo A."/>
            <person name="Nagy L.G."/>
            <person name="Floudas D."/>
            <person name="Copeland A."/>
            <person name="Barry K.W."/>
            <person name="Cichocki N."/>
            <person name="Veneault-Fourrey C."/>
            <person name="LaButti K."/>
            <person name="Lindquist E.A."/>
            <person name="Lipzen A."/>
            <person name="Lundell T."/>
            <person name="Morin E."/>
            <person name="Murat C."/>
            <person name="Riley R."/>
            <person name="Ohm R."/>
            <person name="Sun H."/>
            <person name="Tunlid A."/>
            <person name="Henrissat B."/>
            <person name="Grigoriev I.V."/>
            <person name="Hibbett D.S."/>
            <person name="Martin F."/>
        </authorList>
    </citation>
    <scope>NUCLEOTIDE SEQUENCE [LARGE SCALE GENOMIC DNA]</scope>
    <source>
        <strain evidence="3">Zn</strain>
    </source>
</reference>
<keyword evidence="3" id="KW-1185">Reference proteome</keyword>
<sequence length="445" mass="45813">MKSPLLLAALWALVPSAASAVIYSDEARALSISQVRHAARGVISQERDVEHLSNFRTRSAPQTIGSFDLAGTISPGLVLNINDATNLPSGVKVGSSISANCGSCFTTGKGVATTNGVSFDDSVFKNPITAAEEFFKDPVSLIQNSFDVEMDFDLSNFTGYFEFDVTFSGTGTYDISIPLPDTPVGGSFPDPPLPAPAPGATVGLVPTIDVIFSVTGAVSMSMGFEFNFPNDASFKIDPLKGNLISTNFGDVQFKPLPVKFKSGSGTATAQLKLGAKLAFDFKAFGQGFTLESGIFSDVPTYSAAITFTPDAACEVAFAEHLAVDAGVFASAAATIDGVNVGVGPKFVTTLATLSLPGGCLVSSTPAANQSVTASSNYTITASRNYTTTAASNYSITALPGSAKSTPVAITSYFVPSSLATPLVGPYITGTPVISATQVGAIPTDA</sequence>
<dbReference type="OrthoDB" id="4733706at2759"/>
<feature type="signal peptide" evidence="1">
    <location>
        <begin position="1"/>
        <end position="19"/>
    </location>
</feature>
<protein>
    <submittedName>
        <fullName evidence="2">Uncharacterized protein</fullName>
    </submittedName>
</protein>
<reference evidence="2 3" key="1">
    <citation type="submission" date="2014-04" db="EMBL/GenBank/DDBJ databases">
        <authorList>
            <consortium name="DOE Joint Genome Institute"/>
            <person name="Kuo A."/>
            <person name="Martino E."/>
            <person name="Perotto S."/>
            <person name="Kohler A."/>
            <person name="Nagy L.G."/>
            <person name="Floudas D."/>
            <person name="Copeland A."/>
            <person name="Barry K.W."/>
            <person name="Cichocki N."/>
            <person name="Veneault-Fourrey C."/>
            <person name="LaButti K."/>
            <person name="Lindquist E.A."/>
            <person name="Lipzen A."/>
            <person name="Lundell T."/>
            <person name="Morin E."/>
            <person name="Murat C."/>
            <person name="Sun H."/>
            <person name="Tunlid A."/>
            <person name="Henrissat B."/>
            <person name="Grigoriev I.V."/>
            <person name="Hibbett D.S."/>
            <person name="Martin F."/>
            <person name="Nordberg H.P."/>
            <person name="Cantor M.N."/>
            <person name="Hua S.X."/>
        </authorList>
    </citation>
    <scope>NUCLEOTIDE SEQUENCE [LARGE SCALE GENOMIC DNA]</scope>
    <source>
        <strain evidence="2 3">Zn</strain>
    </source>
</reference>
<evidence type="ECO:0000256" key="1">
    <source>
        <dbReference type="SAM" id="SignalP"/>
    </source>
</evidence>